<sequence length="42" mass="4871">MKLRDDTGSLLVAFISMGIAWLVERYCEVVAMDFYPRASKRM</sequence>
<evidence type="ECO:0000256" key="1">
    <source>
        <dbReference type="SAM" id="Phobius"/>
    </source>
</evidence>
<dbReference type="AlphaFoldDB" id="A0A381QRX3"/>
<proteinExistence type="predicted"/>
<keyword evidence="1" id="KW-0812">Transmembrane</keyword>
<name>A0A381QRX3_9ZZZZ</name>
<keyword evidence="1" id="KW-1133">Transmembrane helix</keyword>
<protein>
    <submittedName>
        <fullName evidence="2">Uncharacterized protein</fullName>
    </submittedName>
</protein>
<feature type="transmembrane region" description="Helical" evidence="1">
    <location>
        <begin position="7"/>
        <end position="23"/>
    </location>
</feature>
<gene>
    <name evidence="2" type="ORF">METZ01_LOCUS34969</name>
</gene>
<keyword evidence="1" id="KW-0472">Membrane</keyword>
<evidence type="ECO:0000313" key="2">
    <source>
        <dbReference type="EMBL" id="SUZ82115.1"/>
    </source>
</evidence>
<reference evidence="2" key="1">
    <citation type="submission" date="2018-05" db="EMBL/GenBank/DDBJ databases">
        <authorList>
            <person name="Lanie J.A."/>
            <person name="Ng W.-L."/>
            <person name="Kazmierczak K.M."/>
            <person name="Andrzejewski T.M."/>
            <person name="Davidsen T.M."/>
            <person name="Wayne K.J."/>
            <person name="Tettelin H."/>
            <person name="Glass J.I."/>
            <person name="Rusch D."/>
            <person name="Podicherti R."/>
            <person name="Tsui H.-C.T."/>
            <person name="Winkler M.E."/>
        </authorList>
    </citation>
    <scope>NUCLEOTIDE SEQUENCE</scope>
</reference>
<dbReference type="EMBL" id="UINC01001492">
    <property type="protein sequence ID" value="SUZ82115.1"/>
    <property type="molecule type" value="Genomic_DNA"/>
</dbReference>
<accession>A0A381QRX3</accession>
<organism evidence="2">
    <name type="scientific">marine metagenome</name>
    <dbReference type="NCBI Taxonomy" id="408172"/>
    <lineage>
        <taxon>unclassified sequences</taxon>
        <taxon>metagenomes</taxon>
        <taxon>ecological metagenomes</taxon>
    </lineage>
</organism>